<feature type="transmembrane region" description="Helical" evidence="1">
    <location>
        <begin position="50"/>
        <end position="69"/>
    </location>
</feature>
<proteinExistence type="predicted"/>
<dbReference type="Proteomes" id="UP000006250">
    <property type="component" value="Unassembled WGS sequence"/>
</dbReference>
<feature type="transmembrane region" description="Helical" evidence="1">
    <location>
        <begin position="90"/>
        <end position="111"/>
    </location>
</feature>
<keyword evidence="1" id="KW-0812">Transmembrane</keyword>
<name>E1JT96_SOLFR</name>
<gene>
    <name evidence="2" type="ORF">DesfrDRAFT_0845</name>
</gene>
<evidence type="ECO:0000256" key="1">
    <source>
        <dbReference type="SAM" id="Phobius"/>
    </source>
</evidence>
<organism evidence="2 3">
    <name type="scientific">Solidesulfovibrio fructosivorans JJ]</name>
    <dbReference type="NCBI Taxonomy" id="596151"/>
    <lineage>
        <taxon>Bacteria</taxon>
        <taxon>Pseudomonadati</taxon>
        <taxon>Thermodesulfobacteriota</taxon>
        <taxon>Desulfovibrionia</taxon>
        <taxon>Desulfovibrionales</taxon>
        <taxon>Desulfovibrionaceae</taxon>
        <taxon>Solidesulfovibrio</taxon>
    </lineage>
</organism>
<evidence type="ECO:0000313" key="2">
    <source>
        <dbReference type="EMBL" id="EFL52356.1"/>
    </source>
</evidence>
<evidence type="ECO:0000313" key="3">
    <source>
        <dbReference type="Proteomes" id="UP000006250"/>
    </source>
</evidence>
<keyword evidence="1" id="KW-1133">Transmembrane helix</keyword>
<keyword evidence="1" id="KW-0472">Membrane</keyword>
<protein>
    <submittedName>
        <fullName evidence="2">Uncharacterized protein</fullName>
    </submittedName>
</protein>
<dbReference type="AlphaFoldDB" id="E1JT96"/>
<accession>E1JT96</accession>
<reference evidence="2 3" key="1">
    <citation type="submission" date="2010-08" db="EMBL/GenBank/DDBJ databases">
        <title>The draft genome of Desulfovibrio fructosovorans JJ.</title>
        <authorList>
            <consortium name="US DOE Joint Genome Institute (JGI-PGF)"/>
            <person name="Lucas S."/>
            <person name="Copeland A."/>
            <person name="Lapidus A."/>
            <person name="Cheng J.-F."/>
            <person name="Bruce D."/>
            <person name="Goodwin L."/>
            <person name="Pitluck S."/>
            <person name="Land M.L."/>
            <person name="Hauser L."/>
            <person name="Chang Y.-J."/>
            <person name="Jeffries C."/>
            <person name="Wall J.D."/>
            <person name="Stahl D.A."/>
            <person name="Arkin A.P."/>
            <person name="Dehal P."/>
            <person name="Stolyar S.M."/>
            <person name="Hazen T.C."/>
            <person name="Woyke T.J."/>
        </authorList>
    </citation>
    <scope>NUCLEOTIDE SEQUENCE [LARGE SCALE GENOMIC DNA]</scope>
    <source>
        <strain evidence="2 3">JJ</strain>
    </source>
</reference>
<dbReference type="EMBL" id="AECZ01000004">
    <property type="protein sequence ID" value="EFL52356.1"/>
    <property type="molecule type" value="Genomic_DNA"/>
</dbReference>
<comment type="caution">
    <text evidence="2">The sequence shown here is derived from an EMBL/GenBank/DDBJ whole genome shotgun (WGS) entry which is preliminary data.</text>
</comment>
<feature type="transmembrane region" description="Helical" evidence="1">
    <location>
        <begin position="12"/>
        <end position="30"/>
    </location>
</feature>
<keyword evidence="3" id="KW-1185">Reference proteome</keyword>
<sequence length="197" mass="22744">MLKSSKTLLRCFTGNLINALIKALPFYLVYQNNYIDFVIERIFRWNNETLLALILFLFFALPLLISLIVRKHLNEFTRELLSTSSELLISANQIILGLLIYSGIVIIKTWPQTITDYLATIFHSISFIAFTALLTIATTFLVWLKNNIIAIQASEEHIQRLKFFMGKMSSSLLKIALNTASKVKKYSLAFYNRLNRR</sequence>
<feature type="transmembrane region" description="Helical" evidence="1">
    <location>
        <begin position="117"/>
        <end position="144"/>
    </location>
</feature>